<evidence type="ECO:0000313" key="2">
    <source>
        <dbReference type="EMBL" id="RQP21430.1"/>
    </source>
</evidence>
<dbReference type="InterPro" id="IPR000182">
    <property type="entry name" value="GNAT_dom"/>
</dbReference>
<evidence type="ECO:0000259" key="1">
    <source>
        <dbReference type="PROSITE" id="PS51186"/>
    </source>
</evidence>
<dbReference type="EMBL" id="QUSW01000011">
    <property type="protein sequence ID" value="RQP21430.1"/>
    <property type="molecule type" value="Genomic_DNA"/>
</dbReference>
<accession>A0A3N7HHC6</accession>
<evidence type="ECO:0000313" key="3">
    <source>
        <dbReference type="Proteomes" id="UP000267464"/>
    </source>
</evidence>
<sequence>MSVDPRSVNRGIGSLLLAHALRTLAPPIRLYTFQANAGARRFYERHGFEPIEFTDGQGNEERCPDVLYEFAINSSQDNCR</sequence>
<reference evidence="2 3" key="1">
    <citation type="submission" date="2018-08" db="EMBL/GenBank/DDBJ databases">
        <authorList>
            <person name="Khan S.A."/>
            <person name="Jeon C.O."/>
            <person name="Chun B.H."/>
            <person name="Jeong S.E."/>
        </authorList>
    </citation>
    <scope>NUCLEOTIDE SEQUENCE [LARGE SCALE GENOMIC DNA]</scope>
    <source>
        <strain evidence="2 3">S-16</strain>
    </source>
</reference>
<comment type="caution">
    <text evidence="2">The sequence shown here is derived from an EMBL/GenBank/DDBJ whole genome shotgun (WGS) entry which is preliminary data.</text>
</comment>
<dbReference type="PROSITE" id="PS51186">
    <property type="entry name" value="GNAT"/>
    <property type="match status" value="1"/>
</dbReference>
<proteinExistence type="predicted"/>
<gene>
    <name evidence="2" type="ORF">DZC73_28560</name>
</gene>
<dbReference type="SUPFAM" id="SSF55729">
    <property type="entry name" value="Acyl-CoA N-acyltransferases (Nat)"/>
    <property type="match status" value="1"/>
</dbReference>
<dbReference type="GO" id="GO:0016747">
    <property type="term" value="F:acyltransferase activity, transferring groups other than amino-acyl groups"/>
    <property type="evidence" value="ECO:0007669"/>
    <property type="project" value="InterPro"/>
</dbReference>
<dbReference type="Pfam" id="PF13508">
    <property type="entry name" value="Acetyltransf_7"/>
    <property type="match status" value="1"/>
</dbReference>
<feature type="domain" description="N-acetyltransferase" evidence="1">
    <location>
        <begin position="1"/>
        <end position="73"/>
    </location>
</feature>
<protein>
    <submittedName>
        <fullName evidence="2">N-acetyltransferase</fullName>
    </submittedName>
</protein>
<dbReference type="OrthoDB" id="5243635at2"/>
<organism evidence="2 3">
    <name type="scientific">Piscinibacter terrae</name>
    <dbReference type="NCBI Taxonomy" id="2496871"/>
    <lineage>
        <taxon>Bacteria</taxon>
        <taxon>Pseudomonadati</taxon>
        <taxon>Pseudomonadota</taxon>
        <taxon>Betaproteobacteria</taxon>
        <taxon>Burkholderiales</taxon>
        <taxon>Sphaerotilaceae</taxon>
        <taxon>Piscinibacter</taxon>
    </lineage>
</organism>
<keyword evidence="3" id="KW-1185">Reference proteome</keyword>
<dbReference type="InterPro" id="IPR016181">
    <property type="entry name" value="Acyl_CoA_acyltransferase"/>
</dbReference>
<reference evidence="2 3" key="2">
    <citation type="submission" date="2018-12" db="EMBL/GenBank/DDBJ databases">
        <title>Rhizobacter gummiphilus sp. nov., a rubber-degrading bacterium isolated from the soil of a botanical garden in Japan.</title>
        <authorList>
            <person name="Shunsuke S.S."/>
        </authorList>
    </citation>
    <scope>NUCLEOTIDE SEQUENCE [LARGE SCALE GENOMIC DNA]</scope>
    <source>
        <strain evidence="2 3">S-16</strain>
    </source>
</reference>
<dbReference type="Gene3D" id="3.40.630.30">
    <property type="match status" value="1"/>
</dbReference>
<name>A0A3N7HHC6_9BURK</name>
<dbReference type="Proteomes" id="UP000267464">
    <property type="component" value="Unassembled WGS sequence"/>
</dbReference>
<keyword evidence="2" id="KW-0808">Transferase</keyword>
<dbReference type="AlphaFoldDB" id="A0A3N7HHC6"/>